<dbReference type="SUPFAM" id="SSF55961">
    <property type="entry name" value="Bet v1-like"/>
    <property type="match status" value="1"/>
</dbReference>
<organism evidence="3 4">
    <name type="scientific">Aliidiomarina soli</name>
    <dbReference type="NCBI Taxonomy" id="1928574"/>
    <lineage>
        <taxon>Bacteria</taxon>
        <taxon>Pseudomonadati</taxon>
        <taxon>Pseudomonadota</taxon>
        <taxon>Gammaproteobacteria</taxon>
        <taxon>Alteromonadales</taxon>
        <taxon>Idiomarinaceae</taxon>
        <taxon>Aliidiomarina</taxon>
    </lineage>
</organism>
<reference evidence="3 4" key="1">
    <citation type="journal article" date="2011" name="Front. Microbiol.">
        <title>Genomic signatures of strain selection and enhancement in Bacillus atrophaeus var. globigii, a historical biowarfare simulant.</title>
        <authorList>
            <person name="Gibbons H.S."/>
            <person name="Broomall S.M."/>
            <person name="McNew L.A."/>
            <person name="Daligault H."/>
            <person name="Chapman C."/>
            <person name="Bruce D."/>
            <person name="Karavis M."/>
            <person name="Krepps M."/>
            <person name="McGregor P.A."/>
            <person name="Hong C."/>
            <person name="Park K.H."/>
            <person name="Akmal A."/>
            <person name="Feldman A."/>
            <person name="Lin J.S."/>
            <person name="Chang W.E."/>
            <person name="Higgs B.W."/>
            <person name="Demirev P."/>
            <person name="Lindquist J."/>
            <person name="Liem A."/>
            <person name="Fochler E."/>
            <person name="Read T.D."/>
            <person name="Tapia R."/>
            <person name="Johnson S."/>
            <person name="Bishop-Lilly K.A."/>
            <person name="Detter C."/>
            <person name="Han C."/>
            <person name="Sozhamannan S."/>
            <person name="Rosenzweig C.N."/>
            <person name="Skowronski E.W."/>
        </authorList>
    </citation>
    <scope>NUCLEOTIDE SEQUENCE [LARGE SCALE GENOMIC DNA]</scope>
    <source>
        <strain evidence="3 4">Y4G10-17</strain>
    </source>
</reference>
<evidence type="ECO:0000256" key="1">
    <source>
        <dbReference type="ARBA" id="ARBA00006817"/>
    </source>
</evidence>
<evidence type="ECO:0000313" key="3">
    <source>
        <dbReference type="EMBL" id="RUO34823.1"/>
    </source>
</evidence>
<gene>
    <name evidence="3" type="ORF">CWE14_02160</name>
</gene>
<evidence type="ECO:0000313" key="4">
    <source>
        <dbReference type="Proteomes" id="UP000287823"/>
    </source>
</evidence>
<dbReference type="Pfam" id="PF08327">
    <property type="entry name" value="AHSA1"/>
    <property type="match status" value="1"/>
</dbReference>
<comment type="similarity">
    <text evidence="1">Belongs to the AHA1 family.</text>
</comment>
<protein>
    <submittedName>
        <fullName evidence="3">ATPase</fullName>
    </submittedName>
</protein>
<name>A0A432WM06_9GAMM</name>
<feature type="domain" description="Activator of Hsp90 ATPase homologue 1/2-like C-terminal" evidence="2">
    <location>
        <begin position="13"/>
        <end position="149"/>
    </location>
</feature>
<dbReference type="InterPro" id="IPR023393">
    <property type="entry name" value="START-like_dom_sf"/>
</dbReference>
<evidence type="ECO:0000259" key="2">
    <source>
        <dbReference type="Pfam" id="PF08327"/>
    </source>
</evidence>
<accession>A0A432WM06</accession>
<dbReference type="EMBL" id="PIPO01000001">
    <property type="protein sequence ID" value="RUO34823.1"/>
    <property type="molecule type" value="Genomic_DNA"/>
</dbReference>
<comment type="caution">
    <text evidence="3">The sequence shown here is derived from an EMBL/GenBank/DDBJ whole genome shotgun (WGS) entry which is preliminary data.</text>
</comment>
<dbReference type="Gene3D" id="3.30.530.20">
    <property type="match status" value="1"/>
</dbReference>
<dbReference type="InterPro" id="IPR013538">
    <property type="entry name" value="ASHA1/2-like_C"/>
</dbReference>
<proteinExistence type="inferred from homology"/>
<dbReference type="RefSeq" id="WP_126797860.1">
    <property type="nucleotide sequence ID" value="NZ_PIPO01000001.1"/>
</dbReference>
<dbReference type="Proteomes" id="UP000287823">
    <property type="component" value="Unassembled WGS sequence"/>
</dbReference>
<dbReference type="AlphaFoldDB" id="A0A432WM06"/>
<keyword evidence="4" id="KW-1185">Reference proteome</keyword>
<dbReference type="CDD" id="cd08893">
    <property type="entry name" value="SRPBCC_CalC_Aha1-like_GntR-HTH"/>
    <property type="match status" value="1"/>
</dbReference>
<sequence length="159" mass="18455">MAKPEFVYVTYIDTTQDKLWQALTSGEFTRQYWGGRTIESDWKKNSPVKHFKEDGTLDWSGKVLEADPPKRLSYTFDPAVDDEMPDYQGEKVDLNHPEKPSRVTFEIDKYMGKVRLTLTHDHFEEGSKVLQGISMGWPAILSGLKSLLERNEPLFPDWR</sequence>